<feature type="compositionally biased region" description="Gly residues" evidence="14">
    <location>
        <begin position="108"/>
        <end position="119"/>
    </location>
</feature>
<dbReference type="InterPro" id="IPR054594">
    <property type="entry name" value="Lon_lid"/>
</dbReference>
<feature type="active site" evidence="11 12">
    <location>
        <position position="910"/>
    </location>
</feature>
<dbReference type="GO" id="GO:0005524">
    <property type="term" value="F:ATP binding"/>
    <property type="evidence" value="ECO:0007669"/>
    <property type="project" value="UniProtKB-UniRule"/>
</dbReference>
<dbReference type="GO" id="GO:0005759">
    <property type="term" value="C:mitochondrial matrix"/>
    <property type="evidence" value="ECO:0007669"/>
    <property type="project" value="UniProtKB-SubCell"/>
</dbReference>
<feature type="compositionally biased region" description="Basic and acidic residues" evidence="14">
    <location>
        <begin position="795"/>
        <end position="811"/>
    </location>
</feature>
<dbReference type="FunFam" id="3.40.50.300:FF:000021">
    <property type="entry name" value="Lon protease homolog"/>
    <property type="match status" value="1"/>
</dbReference>
<dbReference type="SUPFAM" id="SSF54211">
    <property type="entry name" value="Ribosomal protein S5 domain 2-like"/>
    <property type="match status" value="1"/>
</dbReference>
<feature type="compositionally biased region" description="Low complexity" evidence="14">
    <location>
        <begin position="93"/>
        <end position="107"/>
    </location>
</feature>
<dbReference type="GO" id="GO:0070407">
    <property type="term" value="P:oxidation-dependent protein catabolic process"/>
    <property type="evidence" value="ECO:0007669"/>
    <property type="project" value="UniProtKB-UniRule"/>
</dbReference>
<evidence type="ECO:0000259" key="15">
    <source>
        <dbReference type="PROSITE" id="PS51786"/>
    </source>
</evidence>
<dbReference type="InterPro" id="IPR027417">
    <property type="entry name" value="P-loop_NTPase"/>
</dbReference>
<dbReference type="InterPro" id="IPR008269">
    <property type="entry name" value="Lon_proteolytic"/>
</dbReference>
<dbReference type="NCBIfam" id="TIGR00763">
    <property type="entry name" value="lon"/>
    <property type="match status" value="1"/>
</dbReference>
<dbReference type="InterPro" id="IPR003959">
    <property type="entry name" value="ATPase_AAA_core"/>
</dbReference>
<evidence type="ECO:0000256" key="9">
    <source>
        <dbReference type="ARBA" id="ARBA00023128"/>
    </source>
</evidence>
<dbReference type="CDD" id="cd19500">
    <property type="entry name" value="RecA-like_Lon"/>
    <property type="match status" value="1"/>
</dbReference>
<name>A0A9B0G9L7_ODORO</name>
<gene>
    <name evidence="11 18" type="primary">LONP1</name>
</gene>
<evidence type="ECO:0000259" key="16">
    <source>
        <dbReference type="PROSITE" id="PS51787"/>
    </source>
</evidence>
<dbReference type="FunFam" id="1.20.58.1480:FF:000002">
    <property type="entry name" value="Lon protease homolog, mitochondrial"/>
    <property type="match status" value="1"/>
</dbReference>
<evidence type="ECO:0000256" key="4">
    <source>
        <dbReference type="ARBA" id="ARBA00022801"/>
    </source>
</evidence>
<feature type="domain" description="Lon N-terminal" evidence="16">
    <location>
        <begin position="137"/>
        <end position="382"/>
    </location>
</feature>
<dbReference type="InterPro" id="IPR027503">
    <property type="entry name" value="Lonm_euk"/>
</dbReference>
<evidence type="ECO:0000256" key="11">
    <source>
        <dbReference type="HAMAP-Rule" id="MF_03120"/>
    </source>
</evidence>
<keyword evidence="6 11" id="KW-0067">ATP-binding</keyword>
<feature type="binding site" evidence="11">
    <location>
        <begin position="535"/>
        <end position="542"/>
    </location>
    <ligand>
        <name>ATP</name>
        <dbReference type="ChEBI" id="CHEBI:30616"/>
    </ligand>
</feature>
<comment type="similarity">
    <text evidence="11 12 13">Belongs to the peptidase S16 family.</text>
</comment>
<accession>A0A9B0G9L7</accession>
<dbReference type="GO" id="GO:0004176">
    <property type="term" value="F:ATP-dependent peptidase activity"/>
    <property type="evidence" value="ECO:0007669"/>
    <property type="project" value="UniProtKB-UniRule"/>
</dbReference>
<dbReference type="HAMAP" id="MF_03120">
    <property type="entry name" value="lonm_euk"/>
    <property type="match status" value="1"/>
</dbReference>
<dbReference type="GO" id="GO:0051131">
    <property type="term" value="P:chaperone-mediated protein complex assembly"/>
    <property type="evidence" value="ECO:0007669"/>
    <property type="project" value="UniProtKB-UniRule"/>
</dbReference>
<keyword evidence="8 11" id="KW-0238">DNA-binding</keyword>
<keyword evidence="9 11" id="KW-0496">Mitochondrion</keyword>
<evidence type="ECO:0000256" key="12">
    <source>
        <dbReference type="PROSITE-ProRule" id="PRU01122"/>
    </source>
</evidence>
<dbReference type="InterPro" id="IPR015947">
    <property type="entry name" value="PUA-like_sf"/>
</dbReference>
<dbReference type="InterPro" id="IPR014721">
    <property type="entry name" value="Ribsml_uS5_D2-typ_fold_subgr"/>
</dbReference>
<dbReference type="PROSITE" id="PS01046">
    <property type="entry name" value="LON_SER"/>
    <property type="match status" value="1"/>
</dbReference>
<feature type="domain" description="Lon proteolytic" evidence="15">
    <location>
        <begin position="771"/>
        <end position="961"/>
    </location>
</feature>
<dbReference type="InterPro" id="IPR046336">
    <property type="entry name" value="Lon_prtase_N_sf"/>
</dbReference>
<dbReference type="InterPro" id="IPR020568">
    <property type="entry name" value="Ribosomal_Su5_D2-typ_SF"/>
</dbReference>
<dbReference type="SUPFAM" id="SSF88697">
    <property type="entry name" value="PUA domain-like"/>
    <property type="match status" value="1"/>
</dbReference>
<keyword evidence="2 11" id="KW-0645">Protease</keyword>
<comment type="subcellular location">
    <subcellularLocation>
        <location evidence="1 11">Mitochondrion matrix</location>
    </subcellularLocation>
</comment>
<feature type="region of interest" description="Disordered" evidence="14">
    <location>
        <begin position="792"/>
        <end position="813"/>
    </location>
</feature>
<dbReference type="GO" id="GO:0006515">
    <property type="term" value="P:protein quality control for misfolded or incompletely synthesized proteins"/>
    <property type="evidence" value="ECO:0007669"/>
    <property type="project" value="UniProtKB-UniRule"/>
</dbReference>
<dbReference type="Gene3D" id="2.30.130.40">
    <property type="entry name" value="LON domain-like"/>
    <property type="match status" value="1"/>
</dbReference>
<dbReference type="FunFam" id="3.30.230.10:FF:000015">
    <property type="entry name" value="Lon protease homolog, mitochondrial"/>
    <property type="match status" value="1"/>
</dbReference>
<dbReference type="GO" id="GO:0034599">
    <property type="term" value="P:cellular response to oxidative stress"/>
    <property type="evidence" value="ECO:0007669"/>
    <property type="project" value="UniProtKB-UniRule"/>
</dbReference>
<sequence>MTQVLCVARMAGRWRRAQATCGCGPLRDVGRCGGHCWPRRGTGSDCRRGVVAQRPAGLRRLASLGAVGRGPGAAGQWRGLWEANSRGGGGAFSSGEDASGSGAEDGAAGSGGSAGGGEGPIITALTPMTIPEVFPHLPLIAVTRNPVFPRFIKIIEVKNKKLVELLRRKVRLAQPYAGVFLKRDDNNESDVVESLDEVYHTGTFVQIHEMQDLGDKLRMIVMGHRRIHIHRQLEAEPEEAEAENKQNPRRKTKRGKKEAEELSGGHHVQVMTEPSSGPPGEVLMVEVENVVHEDFQVTEEVKALTAEIVKTIRDIIALNPLYRESVLQMMQAGQRVVDNPIYLSDMGAALTGAESHELQDVLEETNIPKRLYKALSLLKKEFELSKLQQRLGREVEEKIKQTHRKYLLQEQLKIIKKELGLEKEDKDAIEEKFRERLKELVVPKHVMDVVDEELSKLGLLDNHSSEFNVTRNYLDWLTSIPWGKYSDENLDLARAQAVLEEDHYGMEDVKKRILEFIAVSQLRGSTQGKILCFYGPPGVGKTSIARSIARALNREYFRFSVGGMTDVAEIKGHRRTYVGAMPGKIIQCLKKTKTENPLILIDEVDKIGRGYQGDPSSALLELLDPEQNANFLDHYLDVPVDLSKVLFICTANVTETIPEPLRDRMEMINVSGYVAQEKLAIAERYLVPQARALCGLDENKARLSSDVLTVLIKQYCRESGVRNLQKQVEKVLRKSAYKIVSGEADLVEVTPENLQDFVGKPVFTVERMYDVTPPGVVMGLAWTAMGGSTLFVETSPRRPRDKDSKGDKDGSLEVTGQLGDVMKESARIAYTFARAFLMQQDPSNDYLVTSHIHLHVPEGATPKDGPSAGCTIVTALLSLAMDRPVRPNLAMTGEVSLTGKILPVGGIKEKTIAAKRAGVTCVVLPAENKKDFYDLAAFITEGLEVHFVEHYREIFTIAFPEEQPEALAVER</sequence>
<evidence type="ECO:0000256" key="1">
    <source>
        <dbReference type="ARBA" id="ARBA00004305"/>
    </source>
</evidence>
<reference evidence="18" key="1">
    <citation type="submission" date="2025-08" db="UniProtKB">
        <authorList>
            <consortium name="RefSeq"/>
        </authorList>
    </citation>
    <scope>IDENTIFICATION</scope>
</reference>
<dbReference type="Pfam" id="PF00004">
    <property type="entry name" value="AAA"/>
    <property type="match status" value="1"/>
</dbReference>
<dbReference type="GO" id="GO:0043565">
    <property type="term" value="F:sequence-specific DNA binding"/>
    <property type="evidence" value="ECO:0007669"/>
    <property type="project" value="UniProtKB-UniRule"/>
</dbReference>
<dbReference type="InterPro" id="IPR004815">
    <property type="entry name" value="Lon_bac/euk-typ"/>
</dbReference>
<dbReference type="Pfam" id="PF22667">
    <property type="entry name" value="Lon_lid"/>
    <property type="match status" value="1"/>
</dbReference>
<evidence type="ECO:0000256" key="7">
    <source>
        <dbReference type="ARBA" id="ARBA00022946"/>
    </source>
</evidence>
<protein>
    <recommendedName>
        <fullName evidence="11">Lon protease homolog, mitochondrial</fullName>
        <ecNumber evidence="11">3.4.21.53</ecNumber>
    </recommendedName>
    <alternativeName>
        <fullName evidence="11">Lon protease-like protein</fullName>
        <shortName evidence="11">LONP</shortName>
    </alternativeName>
    <alternativeName>
        <fullName evidence="11">Mitochondrial ATP-dependent protease Lon</fullName>
    </alternativeName>
    <alternativeName>
        <fullName evidence="11">Serine protease 15</fullName>
    </alternativeName>
</protein>
<evidence type="ECO:0000313" key="17">
    <source>
        <dbReference type="Proteomes" id="UP000245340"/>
    </source>
</evidence>
<dbReference type="GO" id="GO:0007005">
    <property type="term" value="P:mitochondrion organization"/>
    <property type="evidence" value="ECO:0007669"/>
    <property type="project" value="TreeGrafter"/>
</dbReference>
<evidence type="ECO:0000256" key="3">
    <source>
        <dbReference type="ARBA" id="ARBA00022741"/>
    </source>
</evidence>
<evidence type="ECO:0000256" key="8">
    <source>
        <dbReference type="ARBA" id="ARBA00023125"/>
    </source>
</evidence>
<dbReference type="GO" id="GO:0003697">
    <property type="term" value="F:single-stranded DNA binding"/>
    <property type="evidence" value="ECO:0007669"/>
    <property type="project" value="TreeGrafter"/>
</dbReference>
<feature type="region of interest" description="Disordered" evidence="14">
    <location>
        <begin position="88"/>
        <end position="120"/>
    </location>
</feature>
<keyword evidence="7 11" id="KW-0809">Transit peptide</keyword>
<evidence type="ECO:0000256" key="14">
    <source>
        <dbReference type="SAM" id="MobiDB-lite"/>
    </source>
</evidence>
<feature type="chain" id="PRO_5039774758" description="Lon protease homolog, mitochondrial" evidence="11">
    <location>
        <begin position="80"/>
        <end position="971"/>
    </location>
</feature>
<dbReference type="FunFam" id="2.30.130.40:FF:000004">
    <property type="entry name" value="Lon protease homolog, mitochondrial"/>
    <property type="match status" value="1"/>
</dbReference>
<dbReference type="Gene3D" id="1.10.8.60">
    <property type="match status" value="1"/>
</dbReference>
<keyword evidence="5 11" id="KW-0720">Serine protease</keyword>
<comment type="catalytic activity">
    <reaction evidence="10 11">
        <text>Hydrolysis of proteins in presence of ATP.</text>
        <dbReference type="EC" id="3.4.21.53"/>
    </reaction>
</comment>
<dbReference type="Pfam" id="PF05362">
    <property type="entry name" value="Lon_C"/>
    <property type="match status" value="1"/>
</dbReference>
<dbReference type="GO" id="GO:0004252">
    <property type="term" value="F:serine-type endopeptidase activity"/>
    <property type="evidence" value="ECO:0007669"/>
    <property type="project" value="UniProtKB-UniRule"/>
</dbReference>
<dbReference type="PANTHER" id="PTHR43718">
    <property type="entry name" value="LON PROTEASE"/>
    <property type="match status" value="1"/>
</dbReference>
<evidence type="ECO:0000256" key="5">
    <source>
        <dbReference type="ARBA" id="ARBA00022825"/>
    </source>
</evidence>
<dbReference type="GO" id="GO:0016887">
    <property type="term" value="F:ATP hydrolysis activity"/>
    <property type="evidence" value="ECO:0007669"/>
    <property type="project" value="UniProtKB-UniRule"/>
</dbReference>
<evidence type="ECO:0000256" key="6">
    <source>
        <dbReference type="ARBA" id="ARBA00022840"/>
    </source>
</evidence>
<feature type="transit peptide" description="Mitochondrion" evidence="11">
    <location>
        <begin position="1"/>
        <end position="79"/>
    </location>
</feature>
<dbReference type="Gene3D" id="3.30.230.10">
    <property type="match status" value="1"/>
</dbReference>
<dbReference type="FunFam" id="1.10.8.60:FF:000043">
    <property type="entry name" value="Lon protease homolog, mitochondrial"/>
    <property type="match status" value="1"/>
</dbReference>
<feature type="compositionally biased region" description="Basic residues" evidence="14">
    <location>
        <begin position="247"/>
        <end position="256"/>
    </location>
</feature>
<keyword evidence="17" id="KW-1185">Reference proteome</keyword>
<dbReference type="Gene3D" id="3.40.50.300">
    <property type="entry name" value="P-loop containing nucleotide triphosphate hydrolases"/>
    <property type="match status" value="1"/>
</dbReference>
<dbReference type="PANTHER" id="PTHR43718:SF2">
    <property type="entry name" value="LON PROTEASE HOMOLOG, MITOCHONDRIAL"/>
    <property type="match status" value="1"/>
</dbReference>
<keyword evidence="4 11" id="KW-0378">Hydrolase</keyword>
<comment type="subunit">
    <text evidence="11">Homohexamer. Organized in a ring with a central cavity. The ATP-binding and proteolytic domains (AP-domain) form a hexameric chamber, while the N-terminal domain is arranged as a trimer of dimers. DNA and RNA binding is stimulated by substrate and inhibited by ATP binding. Interacts with TWNK and mitochondrial DNA polymerase subunit POLG.</text>
</comment>
<dbReference type="Gene3D" id="1.20.5.5270">
    <property type="match status" value="1"/>
</dbReference>
<evidence type="ECO:0000256" key="2">
    <source>
        <dbReference type="ARBA" id="ARBA00022670"/>
    </source>
</evidence>
<dbReference type="Pfam" id="PF02190">
    <property type="entry name" value="LON_substr_bdg"/>
    <property type="match status" value="1"/>
</dbReference>
<dbReference type="FunFam" id="1.20.5.5270:FF:000001">
    <property type="entry name" value="Lon protease homolog, mitochondrial"/>
    <property type="match status" value="1"/>
</dbReference>
<feature type="region of interest" description="Disordered" evidence="14">
    <location>
        <begin position="232"/>
        <end position="279"/>
    </location>
</feature>
<dbReference type="InterPro" id="IPR008268">
    <property type="entry name" value="Peptidase_S16_AS"/>
</dbReference>
<organism evidence="17 18">
    <name type="scientific">Odobenus rosmarus divergens</name>
    <name type="common">Pacific walrus</name>
    <dbReference type="NCBI Taxonomy" id="9708"/>
    <lineage>
        <taxon>Eukaryota</taxon>
        <taxon>Metazoa</taxon>
        <taxon>Chordata</taxon>
        <taxon>Craniata</taxon>
        <taxon>Vertebrata</taxon>
        <taxon>Euteleostomi</taxon>
        <taxon>Mammalia</taxon>
        <taxon>Eutheria</taxon>
        <taxon>Laurasiatheria</taxon>
        <taxon>Carnivora</taxon>
        <taxon>Caniformia</taxon>
        <taxon>Pinnipedia</taxon>
        <taxon>Odobenidae</taxon>
        <taxon>Odobenus</taxon>
    </lineage>
</organism>
<proteinExistence type="inferred from homology"/>
<comment type="function">
    <text evidence="11">ATP-dependent serine protease that mediates the selective degradation of misfolded, unassembled or oxidatively damaged polypeptides as well as certain short-lived regulatory proteins in the mitochondrial matrix. May also have a chaperone function in the assembly of inner membrane protein complexes. Participates in the regulation of mitochondrial gene expression and in the maintenance of the integrity of the mitochondrial genome. Binds to mitochondrial promoters and RNA in a single-stranded, site-specific, and strand-specific manner. May regulate mitochondrial DNA replication and/or gene expression using site-specific, single-stranded DNA binding to target the degradation of regulatory proteins binding to adjacent sites in mitochondrial promoters.</text>
</comment>
<dbReference type="AlphaFoldDB" id="A0A9B0G9L7"/>
<dbReference type="Gene3D" id="1.20.58.1480">
    <property type="match status" value="1"/>
</dbReference>
<dbReference type="InterPro" id="IPR003111">
    <property type="entry name" value="Lon_prtase_N"/>
</dbReference>
<dbReference type="InterPro" id="IPR027065">
    <property type="entry name" value="Lon_Prtase"/>
</dbReference>
<evidence type="ECO:0000313" key="18">
    <source>
        <dbReference type="RefSeq" id="XP_004395356.1"/>
    </source>
</evidence>
<dbReference type="PROSITE" id="PS51787">
    <property type="entry name" value="LON_N"/>
    <property type="match status" value="1"/>
</dbReference>
<dbReference type="InterPro" id="IPR003593">
    <property type="entry name" value="AAA+_ATPase"/>
</dbReference>
<keyword evidence="3 11" id="KW-0547">Nucleotide-binding</keyword>
<dbReference type="SMART" id="SM00464">
    <property type="entry name" value="LON"/>
    <property type="match status" value="1"/>
</dbReference>
<dbReference type="PROSITE" id="PS51786">
    <property type="entry name" value="LON_PROTEOLYTIC"/>
    <property type="match status" value="1"/>
</dbReference>
<dbReference type="Proteomes" id="UP000245340">
    <property type="component" value="Unplaced"/>
</dbReference>
<dbReference type="RefSeq" id="XP_004395356.1">
    <property type="nucleotide sequence ID" value="XM_004395299.1"/>
</dbReference>
<feature type="active site" evidence="11 12">
    <location>
        <position position="867"/>
    </location>
</feature>
<dbReference type="EC" id="3.4.21.53" evidence="11"/>
<dbReference type="SMART" id="SM00382">
    <property type="entry name" value="AAA"/>
    <property type="match status" value="1"/>
</dbReference>
<dbReference type="PRINTS" id="PR00830">
    <property type="entry name" value="ENDOLAPTASE"/>
</dbReference>
<evidence type="ECO:0000256" key="10">
    <source>
        <dbReference type="ARBA" id="ARBA00050665"/>
    </source>
</evidence>
<evidence type="ECO:0000256" key="13">
    <source>
        <dbReference type="RuleBase" id="RU000591"/>
    </source>
</evidence>
<dbReference type="SUPFAM" id="SSF52540">
    <property type="entry name" value="P-loop containing nucleoside triphosphate hydrolases"/>
    <property type="match status" value="1"/>
</dbReference>